<dbReference type="AlphaFoldDB" id="A0A9W6GQZ6"/>
<name>A0A9W6GQZ6_9HYPH</name>
<dbReference type="RefSeq" id="WP_281799870.1">
    <property type="nucleotide sequence ID" value="NZ_BSEC01000001.1"/>
</dbReference>
<keyword evidence="2" id="KW-1185">Reference proteome</keyword>
<evidence type="ECO:0000313" key="1">
    <source>
        <dbReference type="EMBL" id="GLI91300.1"/>
    </source>
</evidence>
<proteinExistence type="predicted"/>
<dbReference type="EMBL" id="BSEC01000001">
    <property type="protein sequence ID" value="GLI91300.1"/>
    <property type="molecule type" value="Genomic_DNA"/>
</dbReference>
<gene>
    <name evidence="1" type="ORF">LMG27198_02920</name>
</gene>
<organism evidence="1 2">
    <name type="scientific">Methylocystis echinoides</name>
    <dbReference type="NCBI Taxonomy" id="29468"/>
    <lineage>
        <taxon>Bacteria</taxon>
        <taxon>Pseudomonadati</taxon>
        <taxon>Pseudomonadota</taxon>
        <taxon>Alphaproteobacteria</taxon>
        <taxon>Hyphomicrobiales</taxon>
        <taxon>Methylocystaceae</taxon>
        <taxon>Methylocystis</taxon>
    </lineage>
</organism>
<evidence type="ECO:0000313" key="2">
    <source>
        <dbReference type="Proteomes" id="UP001144323"/>
    </source>
</evidence>
<sequence>MTGTLARFRAAIATGGPPPADPPLRALWLDAQGDWAGAHACVDVRDDAPSMWVHAYLHRKEGDLDNARYWYARAGKPPQQGSLDAEWADIAAALLATSA</sequence>
<comment type="caution">
    <text evidence="1">The sequence shown here is derived from an EMBL/GenBank/DDBJ whole genome shotgun (WGS) entry which is preliminary data.</text>
</comment>
<protein>
    <submittedName>
        <fullName evidence="1">Uncharacterized protein</fullName>
    </submittedName>
</protein>
<dbReference type="Proteomes" id="UP001144323">
    <property type="component" value="Unassembled WGS sequence"/>
</dbReference>
<accession>A0A9W6GQZ6</accession>
<reference evidence="1" key="1">
    <citation type="journal article" date="2023" name="Int. J. Syst. Evol. Microbiol.">
        <title>Methylocystis iwaonis sp. nov., a type II methane-oxidizing bacterium from surface soil of a rice paddy field in Japan, and emended description of the genus Methylocystis (ex Whittenbury et al. 1970) Bowman et al. 1993.</title>
        <authorList>
            <person name="Kaise H."/>
            <person name="Sawadogo J.B."/>
            <person name="Alam M.S."/>
            <person name="Ueno C."/>
            <person name="Dianou D."/>
            <person name="Shinjo R."/>
            <person name="Asakawa S."/>
        </authorList>
    </citation>
    <scope>NUCLEOTIDE SEQUENCE</scope>
    <source>
        <strain evidence="1">LMG27198</strain>
    </source>
</reference>